<comment type="caution">
    <text evidence="1">The sequence shown here is derived from an EMBL/GenBank/DDBJ whole genome shotgun (WGS) entry which is preliminary data.</text>
</comment>
<dbReference type="Proteomes" id="UP000006729">
    <property type="component" value="Chromosome 10"/>
</dbReference>
<proteinExistence type="predicted"/>
<sequence>MNFEMPSVLSPLTKHTAVSYSLSSILDSSILLKRSLSRSKDLLQSYRFRSLQIHLLSGSVLPSSSSFHRL</sequence>
<organism evidence="1 2">
    <name type="scientific">Populus trichocarpa</name>
    <name type="common">Western balsam poplar</name>
    <name type="synonym">Populus balsamifera subsp. trichocarpa</name>
    <dbReference type="NCBI Taxonomy" id="3694"/>
    <lineage>
        <taxon>Eukaryota</taxon>
        <taxon>Viridiplantae</taxon>
        <taxon>Streptophyta</taxon>
        <taxon>Embryophyta</taxon>
        <taxon>Tracheophyta</taxon>
        <taxon>Spermatophyta</taxon>
        <taxon>Magnoliopsida</taxon>
        <taxon>eudicotyledons</taxon>
        <taxon>Gunneridae</taxon>
        <taxon>Pentapetalae</taxon>
        <taxon>rosids</taxon>
        <taxon>fabids</taxon>
        <taxon>Malpighiales</taxon>
        <taxon>Salicaceae</taxon>
        <taxon>Saliceae</taxon>
        <taxon>Populus</taxon>
    </lineage>
</organism>
<protein>
    <submittedName>
        <fullName evidence="1">Uncharacterized protein</fullName>
    </submittedName>
</protein>
<accession>A0ACC0S9S6</accession>
<name>A0ACC0S9S6_POPTR</name>
<gene>
    <name evidence="1" type="ORF">POPTR_010G007250v4</name>
</gene>
<keyword evidence="2" id="KW-1185">Reference proteome</keyword>
<evidence type="ECO:0000313" key="2">
    <source>
        <dbReference type="Proteomes" id="UP000006729"/>
    </source>
</evidence>
<dbReference type="EMBL" id="CM009299">
    <property type="protein sequence ID" value="KAI9386300.1"/>
    <property type="molecule type" value="Genomic_DNA"/>
</dbReference>
<reference evidence="1 2" key="1">
    <citation type="journal article" date="2006" name="Science">
        <title>The genome of black cottonwood, Populus trichocarpa (Torr. &amp; Gray).</title>
        <authorList>
            <person name="Tuskan G.A."/>
            <person name="Difazio S."/>
            <person name="Jansson S."/>
            <person name="Bohlmann J."/>
            <person name="Grigoriev I."/>
            <person name="Hellsten U."/>
            <person name="Putnam N."/>
            <person name="Ralph S."/>
            <person name="Rombauts S."/>
            <person name="Salamov A."/>
            <person name="Schein J."/>
            <person name="Sterck L."/>
            <person name="Aerts A."/>
            <person name="Bhalerao R.R."/>
            <person name="Bhalerao R.P."/>
            <person name="Blaudez D."/>
            <person name="Boerjan W."/>
            <person name="Brun A."/>
            <person name="Brunner A."/>
            <person name="Busov V."/>
            <person name="Campbell M."/>
            <person name="Carlson J."/>
            <person name="Chalot M."/>
            <person name="Chapman J."/>
            <person name="Chen G.L."/>
            <person name="Cooper D."/>
            <person name="Coutinho P.M."/>
            <person name="Couturier J."/>
            <person name="Covert S."/>
            <person name="Cronk Q."/>
            <person name="Cunningham R."/>
            <person name="Davis J."/>
            <person name="Degroeve S."/>
            <person name="Dejardin A."/>
            <person name="Depamphilis C."/>
            <person name="Detter J."/>
            <person name="Dirks B."/>
            <person name="Dubchak I."/>
            <person name="Duplessis S."/>
            <person name="Ehlting J."/>
            <person name="Ellis B."/>
            <person name="Gendler K."/>
            <person name="Goodstein D."/>
            <person name="Gribskov M."/>
            <person name="Grimwood J."/>
            <person name="Groover A."/>
            <person name="Gunter L."/>
            <person name="Hamberger B."/>
            <person name="Heinze B."/>
            <person name="Helariutta Y."/>
            <person name="Henrissat B."/>
            <person name="Holligan D."/>
            <person name="Holt R."/>
            <person name="Huang W."/>
            <person name="Islam-Faridi N."/>
            <person name="Jones S."/>
            <person name="Jones-Rhoades M."/>
            <person name="Jorgensen R."/>
            <person name="Joshi C."/>
            <person name="Kangasjarvi J."/>
            <person name="Karlsson J."/>
            <person name="Kelleher C."/>
            <person name="Kirkpatrick R."/>
            <person name="Kirst M."/>
            <person name="Kohler A."/>
            <person name="Kalluri U."/>
            <person name="Larimer F."/>
            <person name="Leebens-Mack J."/>
            <person name="Leple J.C."/>
            <person name="Locascio P."/>
            <person name="Lou Y."/>
            <person name="Lucas S."/>
            <person name="Martin F."/>
            <person name="Montanini B."/>
            <person name="Napoli C."/>
            <person name="Nelson D.R."/>
            <person name="Nelson C."/>
            <person name="Nieminen K."/>
            <person name="Nilsson O."/>
            <person name="Pereda V."/>
            <person name="Peter G."/>
            <person name="Philippe R."/>
            <person name="Pilate G."/>
            <person name="Poliakov A."/>
            <person name="Razumovskaya J."/>
            <person name="Richardson P."/>
            <person name="Rinaldi C."/>
            <person name="Ritland K."/>
            <person name="Rouze P."/>
            <person name="Ryaboy D."/>
            <person name="Schmutz J."/>
            <person name="Schrader J."/>
            <person name="Segerman B."/>
            <person name="Shin H."/>
            <person name="Siddiqui A."/>
            <person name="Sterky F."/>
            <person name="Terry A."/>
            <person name="Tsai C.J."/>
            <person name="Uberbacher E."/>
            <person name="Unneberg P."/>
            <person name="Vahala J."/>
            <person name="Wall K."/>
            <person name="Wessler S."/>
            <person name="Yang G."/>
            <person name="Yin T."/>
            <person name="Douglas C."/>
            <person name="Marra M."/>
            <person name="Sandberg G."/>
            <person name="Van de Peer Y."/>
            <person name="Rokhsar D."/>
        </authorList>
    </citation>
    <scope>NUCLEOTIDE SEQUENCE [LARGE SCALE GENOMIC DNA]</scope>
    <source>
        <strain evidence="2">cv. Nisqually</strain>
    </source>
</reference>
<evidence type="ECO:0000313" key="1">
    <source>
        <dbReference type="EMBL" id="KAI9386300.1"/>
    </source>
</evidence>